<feature type="region of interest" description="Disordered" evidence="1">
    <location>
        <begin position="26"/>
        <end position="45"/>
    </location>
</feature>
<evidence type="ECO:0000256" key="1">
    <source>
        <dbReference type="SAM" id="MobiDB-lite"/>
    </source>
</evidence>
<organism evidence="2 3">
    <name type="scientific">Brassica cretica</name>
    <name type="common">Mustard</name>
    <dbReference type="NCBI Taxonomy" id="69181"/>
    <lineage>
        <taxon>Eukaryota</taxon>
        <taxon>Viridiplantae</taxon>
        <taxon>Streptophyta</taxon>
        <taxon>Embryophyta</taxon>
        <taxon>Tracheophyta</taxon>
        <taxon>Spermatophyta</taxon>
        <taxon>Magnoliopsida</taxon>
        <taxon>eudicotyledons</taxon>
        <taxon>Gunneridae</taxon>
        <taxon>Pentapetalae</taxon>
        <taxon>rosids</taxon>
        <taxon>malvids</taxon>
        <taxon>Brassicales</taxon>
        <taxon>Brassicaceae</taxon>
        <taxon>Brassiceae</taxon>
        <taxon>Brassica</taxon>
    </lineage>
</organism>
<keyword evidence="3" id="KW-1185">Reference proteome</keyword>
<sequence>MTRVSSAKLFVKKNLFRKRSNHGLKNLRVPITGSGSKREPPGSPNDFRVLDAISGYKGEPPASSTTFGFPYGLWVPNMTLWSRKTSGSQATSGPYATSGLRKQSPDSKSSYPKSLKPPGSEPISQVIAVTSGLLGELHGYSIGVHEILHSYYFAPLENKDGFYNLRSRDGAPLVEEPFTGVRGSHPFRDG</sequence>
<proteinExistence type="predicted"/>
<feature type="compositionally biased region" description="Low complexity" evidence="1">
    <location>
        <begin position="106"/>
        <end position="118"/>
    </location>
</feature>
<feature type="region of interest" description="Disordered" evidence="1">
    <location>
        <begin position="85"/>
        <end position="122"/>
    </location>
</feature>
<reference evidence="2 3" key="1">
    <citation type="journal article" date="2020" name="BMC Genomics">
        <title>Intraspecific diversification of the crop wild relative Brassica cretica Lam. using demographic model selection.</title>
        <authorList>
            <person name="Kioukis A."/>
            <person name="Michalopoulou V.A."/>
            <person name="Briers L."/>
            <person name="Pirintsos S."/>
            <person name="Studholme D.J."/>
            <person name="Pavlidis P."/>
            <person name="Sarris P.F."/>
        </authorList>
    </citation>
    <scope>NUCLEOTIDE SEQUENCE [LARGE SCALE GENOMIC DNA]</scope>
    <source>
        <strain evidence="3">cv. PFS-1207/04</strain>
    </source>
</reference>
<dbReference type="Proteomes" id="UP000266723">
    <property type="component" value="Unassembled WGS sequence"/>
</dbReference>
<name>A0ABQ7ECW0_BRACR</name>
<evidence type="ECO:0000313" key="2">
    <source>
        <dbReference type="EMBL" id="KAF3594867.1"/>
    </source>
</evidence>
<comment type="caution">
    <text evidence="2">The sequence shown here is derived from an EMBL/GenBank/DDBJ whole genome shotgun (WGS) entry which is preliminary data.</text>
</comment>
<evidence type="ECO:0000313" key="3">
    <source>
        <dbReference type="Proteomes" id="UP000266723"/>
    </source>
</evidence>
<feature type="compositionally biased region" description="Polar residues" evidence="1">
    <location>
        <begin position="85"/>
        <end position="95"/>
    </location>
</feature>
<protein>
    <submittedName>
        <fullName evidence="2">Uncharacterized protein</fullName>
    </submittedName>
</protein>
<gene>
    <name evidence="2" type="ORF">DY000_02020569</name>
</gene>
<accession>A0ABQ7ECW0</accession>
<dbReference type="EMBL" id="QGKV02000299">
    <property type="protein sequence ID" value="KAF3594867.1"/>
    <property type="molecule type" value="Genomic_DNA"/>
</dbReference>